<dbReference type="Proteomes" id="UP001152607">
    <property type="component" value="Unassembled WGS sequence"/>
</dbReference>
<evidence type="ECO:0000256" key="1">
    <source>
        <dbReference type="SAM" id="MobiDB-lite"/>
    </source>
</evidence>
<gene>
    <name evidence="2" type="ORF">PDIGIT_LOCUS14790</name>
</gene>
<accession>A0A9W4UVB2</accession>
<keyword evidence="3" id="KW-1185">Reference proteome</keyword>
<protein>
    <submittedName>
        <fullName evidence="2">Uncharacterized protein</fullName>
    </submittedName>
</protein>
<name>A0A9W4UVB2_9PLEO</name>
<reference evidence="2" key="1">
    <citation type="submission" date="2023-01" db="EMBL/GenBank/DDBJ databases">
        <authorList>
            <person name="Van Ghelder C."/>
            <person name="Rancurel C."/>
        </authorList>
    </citation>
    <scope>NUCLEOTIDE SEQUENCE</scope>
    <source>
        <strain evidence="2">CNCM I-4278</strain>
    </source>
</reference>
<feature type="region of interest" description="Disordered" evidence="1">
    <location>
        <begin position="66"/>
        <end position="85"/>
    </location>
</feature>
<sequence length="85" mass="9440">MQELNFSISDTCVPPSISVSHTLSSSSSTIIISISLPEQTTSISFRCPAITPYHIPLRPVVQRHPRQLSYSNSAMPEDREVEDQP</sequence>
<comment type="caution">
    <text evidence="2">The sequence shown here is derived from an EMBL/GenBank/DDBJ whole genome shotgun (WGS) entry which is preliminary data.</text>
</comment>
<evidence type="ECO:0000313" key="3">
    <source>
        <dbReference type="Proteomes" id="UP001152607"/>
    </source>
</evidence>
<dbReference type="EMBL" id="CAOQHR010000012">
    <property type="protein sequence ID" value="CAI6341591.1"/>
    <property type="molecule type" value="Genomic_DNA"/>
</dbReference>
<organism evidence="2 3">
    <name type="scientific">Periconia digitata</name>
    <dbReference type="NCBI Taxonomy" id="1303443"/>
    <lineage>
        <taxon>Eukaryota</taxon>
        <taxon>Fungi</taxon>
        <taxon>Dikarya</taxon>
        <taxon>Ascomycota</taxon>
        <taxon>Pezizomycotina</taxon>
        <taxon>Dothideomycetes</taxon>
        <taxon>Pleosporomycetidae</taxon>
        <taxon>Pleosporales</taxon>
        <taxon>Massarineae</taxon>
        <taxon>Periconiaceae</taxon>
        <taxon>Periconia</taxon>
    </lineage>
</organism>
<dbReference type="AlphaFoldDB" id="A0A9W4UVB2"/>
<proteinExistence type="predicted"/>
<evidence type="ECO:0000313" key="2">
    <source>
        <dbReference type="EMBL" id="CAI6341591.1"/>
    </source>
</evidence>